<dbReference type="EMBL" id="FOTQ01000001">
    <property type="protein sequence ID" value="SFL41563.1"/>
    <property type="molecule type" value="Genomic_DNA"/>
</dbReference>
<sequence length="55" mass="6013">MTLATRTTPVASVAKFRSERFELTVVSKAANVTAVCMNKAGQPVRLPAKVRQLMH</sequence>
<name>A0A1I4HIN4_9RHOB</name>
<proteinExistence type="predicted"/>
<gene>
    <name evidence="1" type="ORF">SAMN04488042_101109</name>
</gene>
<evidence type="ECO:0000313" key="1">
    <source>
        <dbReference type="EMBL" id="SFL41563.1"/>
    </source>
</evidence>
<dbReference type="STRING" id="254406.SAMN04488042_101109"/>
<keyword evidence="2" id="KW-1185">Reference proteome</keyword>
<reference evidence="1 2" key="1">
    <citation type="submission" date="2016-10" db="EMBL/GenBank/DDBJ databases">
        <authorList>
            <person name="de Groot N.N."/>
        </authorList>
    </citation>
    <scope>NUCLEOTIDE SEQUENCE [LARGE SCALE GENOMIC DNA]</scope>
    <source>
        <strain evidence="1 2">DSM 15283</strain>
    </source>
</reference>
<organism evidence="1 2">
    <name type="scientific">Shimia aestuarii</name>
    <dbReference type="NCBI Taxonomy" id="254406"/>
    <lineage>
        <taxon>Bacteria</taxon>
        <taxon>Pseudomonadati</taxon>
        <taxon>Pseudomonadota</taxon>
        <taxon>Alphaproteobacteria</taxon>
        <taxon>Rhodobacterales</taxon>
        <taxon>Roseobacteraceae</taxon>
    </lineage>
</organism>
<dbReference type="AlphaFoldDB" id="A0A1I4HIN4"/>
<evidence type="ECO:0000313" key="2">
    <source>
        <dbReference type="Proteomes" id="UP000199144"/>
    </source>
</evidence>
<protein>
    <submittedName>
        <fullName evidence="1">Uncharacterized protein</fullName>
    </submittedName>
</protein>
<dbReference type="Proteomes" id="UP000199144">
    <property type="component" value="Unassembled WGS sequence"/>
</dbReference>
<accession>A0A1I4HIN4</accession>